<gene>
    <name evidence="2 4" type="ORF">BDZ99DRAFT_481874</name>
</gene>
<evidence type="ECO:0000313" key="3">
    <source>
        <dbReference type="Proteomes" id="UP000504636"/>
    </source>
</evidence>
<feature type="compositionally biased region" description="Polar residues" evidence="1">
    <location>
        <begin position="126"/>
        <end position="140"/>
    </location>
</feature>
<feature type="compositionally biased region" description="Basic and acidic residues" evidence="1">
    <location>
        <begin position="532"/>
        <end position="550"/>
    </location>
</feature>
<reference evidence="4" key="2">
    <citation type="submission" date="2020-04" db="EMBL/GenBank/DDBJ databases">
        <authorList>
            <consortium name="NCBI Genome Project"/>
        </authorList>
    </citation>
    <scope>NUCLEOTIDE SEQUENCE</scope>
    <source>
        <strain evidence="4">CBS 304.34</strain>
    </source>
</reference>
<feature type="compositionally biased region" description="Basic and acidic residues" evidence="1">
    <location>
        <begin position="580"/>
        <end position="591"/>
    </location>
</feature>
<keyword evidence="3" id="KW-1185">Reference proteome</keyword>
<feature type="region of interest" description="Disordered" evidence="1">
    <location>
        <begin position="386"/>
        <end position="422"/>
    </location>
</feature>
<proteinExistence type="predicted"/>
<dbReference type="EMBL" id="MU003716">
    <property type="protein sequence ID" value="KAF2803901.1"/>
    <property type="molecule type" value="Genomic_DNA"/>
</dbReference>
<evidence type="ECO:0000313" key="4">
    <source>
        <dbReference type="RefSeq" id="XP_033570865.1"/>
    </source>
</evidence>
<dbReference type="GeneID" id="54463341"/>
<sequence length="591" mass="68992">MTNTYTSARGRQDKDAPKKGIARRVIKKHQPVNDADYNVDPHTLLSRPISRAEYEKLSLPKLEILCKRDEVRHQRRCIFTAKQIIDFLITLDQHGLVSDRDFHDDDSDSNSNNEVPTPTKPAHLRQQAQTASTVSHQPQNNDRKRKRQSKDDDESERRVKKVSRRYDETVPPRIGPPLARRHGAVAPVQGSEHVEKIDVQDVVTMEASPKLIHEMGVYDLVLAFRQKAMSDKYDGQFWQCLFNFLYELRPVDGELDIRNIRRVIHLRDKFLQRIVEDRCKALMGLSLKTHWDSEDNDDKLIAMGAQQLLRMIYQRIEAGSLAPESTDLPPPNKFSTERKDILVEHWRWQGQTTKEALDRQKLLQERLVAHQQEQAELEQQKKLEEETRLKEKKERKRSREEERKLEEKRRDTHAKKLRGELDQAEQLKRVKAIDRAEELKRAEEQKRVVEELKQVEKLERAEDLQIAEELKREEELERARKLKLQQESEPQAVVNVAAAATASASLSPSKRIKQQLEQAKLKAEKLRLCLDEERRVKEQSTKEASHRPDDASLNPSSKRKRGNDEPPAQNDGPSRKRQLRRTERKGVYSIR</sequence>
<dbReference type="AlphaFoldDB" id="A0A6A6Y4Y0"/>
<dbReference type="RefSeq" id="XP_033570865.1">
    <property type="nucleotide sequence ID" value="XM_033722448.1"/>
</dbReference>
<reference evidence="2 4" key="1">
    <citation type="journal article" date="2020" name="Stud. Mycol.">
        <title>101 Dothideomycetes genomes: a test case for predicting lifestyles and emergence of pathogens.</title>
        <authorList>
            <person name="Haridas S."/>
            <person name="Albert R."/>
            <person name="Binder M."/>
            <person name="Bloem J."/>
            <person name="Labutti K."/>
            <person name="Salamov A."/>
            <person name="Andreopoulos B."/>
            <person name="Baker S."/>
            <person name="Barry K."/>
            <person name="Bills G."/>
            <person name="Bluhm B."/>
            <person name="Cannon C."/>
            <person name="Castanera R."/>
            <person name="Culley D."/>
            <person name="Daum C."/>
            <person name="Ezra D."/>
            <person name="Gonzalez J."/>
            <person name="Henrissat B."/>
            <person name="Kuo A."/>
            <person name="Liang C."/>
            <person name="Lipzen A."/>
            <person name="Lutzoni F."/>
            <person name="Magnuson J."/>
            <person name="Mondo S."/>
            <person name="Nolan M."/>
            <person name="Ohm R."/>
            <person name="Pangilinan J."/>
            <person name="Park H.-J."/>
            <person name="Ramirez L."/>
            <person name="Alfaro M."/>
            <person name="Sun H."/>
            <person name="Tritt A."/>
            <person name="Yoshinaga Y."/>
            <person name="Zwiers L.-H."/>
            <person name="Turgeon B."/>
            <person name="Goodwin S."/>
            <person name="Spatafora J."/>
            <person name="Crous P."/>
            <person name="Grigoriev I."/>
        </authorList>
    </citation>
    <scope>NUCLEOTIDE SEQUENCE</scope>
    <source>
        <strain evidence="2 4">CBS 304.34</strain>
    </source>
</reference>
<evidence type="ECO:0000313" key="2">
    <source>
        <dbReference type="EMBL" id="KAF2803901.1"/>
    </source>
</evidence>
<feature type="region of interest" description="Disordered" evidence="1">
    <location>
        <begin position="1"/>
        <end position="21"/>
    </location>
</feature>
<feature type="region of interest" description="Disordered" evidence="1">
    <location>
        <begin position="532"/>
        <end position="591"/>
    </location>
</feature>
<name>A0A6A6Y4Y0_9PEZI</name>
<organism evidence="2">
    <name type="scientific">Mytilinidion resinicola</name>
    <dbReference type="NCBI Taxonomy" id="574789"/>
    <lineage>
        <taxon>Eukaryota</taxon>
        <taxon>Fungi</taxon>
        <taxon>Dikarya</taxon>
        <taxon>Ascomycota</taxon>
        <taxon>Pezizomycotina</taxon>
        <taxon>Dothideomycetes</taxon>
        <taxon>Pleosporomycetidae</taxon>
        <taxon>Mytilinidiales</taxon>
        <taxon>Mytilinidiaceae</taxon>
        <taxon>Mytilinidion</taxon>
    </lineage>
</organism>
<dbReference type="OrthoDB" id="10630666at2759"/>
<protein>
    <submittedName>
        <fullName evidence="2 4">Uncharacterized protein</fullName>
    </submittedName>
</protein>
<reference evidence="4" key="3">
    <citation type="submission" date="2025-04" db="UniProtKB">
        <authorList>
            <consortium name="RefSeq"/>
        </authorList>
    </citation>
    <scope>IDENTIFICATION</scope>
    <source>
        <strain evidence="4">CBS 304.34</strain>
    </source>
</reference>
<feature type="compositionally biased region" description="Basic and acidic residues" evidence="1">
    <location>
        <begin position="386"/>
        <end position="410"/>
    </location>
</feature>
<feature type="region of interest" description="Disordered" evidence="1">
    <location>
        <begin position="100"/>
        <end position="191"/>
    </location>
</feature>
<dbReference type="Proteomes" id="UP000504636">
    <property type="component" value="Unplaced"/>
</dbReference>
<evidence type="ECO:0000256" key="1">
    <source>
        <dbReference type="SAM" id="MobiDB-lite"/>
    </source>
</evidence>
<accession>A0A6A6Y4Y0</accession>